<dbReference type="PANTHER" id="PTHR19278">
    <property type="entry name" value="OROTATE PHOSPHORIBOSYLTRANSFERASE"/>
    <property type="match status" value="1"/>
</dbReference>
<evidence type="ECO:0000256" key="1">
    <source>
        <dbReference type="ARBA" id="ARBA00004725"/>
    </source>
</evidence>
<dbReference type="Gramene" id="Zm00001eb058560_T001">
    <property type="protein sequence ID" value="Zm00001eb058560_P001"/>
    <property type="gene ID" value="Zm00001eb058560"/>
</dbReference>
<keyword evidence="2" id="KW-0665">Pyrimidine biosynthesis</keyword>
<accession>A0A804M4L7</accession>
<dbReference type="CDD" id="cd06223">
    <property type="entry name" value="PRTases_typeI"/>
    <property type="match status" value="1"/>
</dbReference>
<keyword evidence="4" id="KW-1185">Reference proteome</keyword>
<dbReference type="Proteomes" id="UP000007305">
    <property type="component" value="Chromosome 1"/>
</dbReference>
<evidence type="ECO:0000313" key="4">
    <source>
        <dbReference type="Proteomes" id="UP000007305"/>
    </source>
</evidence>
<reference evidence="4" key="1">
    <citation type="submission" date="2015-12" db="EMBL/GenBank/DDBJ databases">
        <title>Update maize B73 reference genome by single molecule sequencing technologies.</title>
        <authorList>
            <consortium name="Maize Genome Sequencing Project"/>
            <person name="Ware D."/>
        </authorList>
    </citation>
    <scope>NUCLEOTIDE SEQUENCE [LARGE SCALE GENOMIC DNA]</scope>
    <source>
        <strain evidence="4">cv. B73</strain>
    </source>
</reference>
<dbReference type="InterPro" id="IPR029057">
    <property type="entry name" value="PRTase-like"/>
</dbReference>
<evidence type="ECO:0000256" key="2">
    <source>
        <dbReference type="ARBA" id="ARBA00022975"/>
    </source>
</evidence>
<sequence length="77" mass="8219">MSRGGFHQAEAPYQSALAARVVAWAVDFSFSFLIIEDLVTSGSSMLEIAAPLRVEGLVVADAIVVVNPEQGDRKNLS</sequence>
<dbReference type="SUPFAM" id="SSF53271">
    <property type="entry name" value="PRTase-like"/>
    <property type="match status" value="1"/>
</dbReference>
<evidence type="ECO:0008006" key="5">
    <source>
        <dbReference type="Google" id="ProtNLM"/>
    </source>
</evidence>
<dbReference type="GO" id="GO:0006221">
    <property type="term" value="P:pyrimidine nucleotide biosynthetic process"/>
    <property type="evidence" value="ECO:0007669"/>
    <property type="project" value="UniProtKB-KW"/>
</dbReference>
<dbReference type="Gene3D" id="3.40.50.2020">
    <property type="match status" value="1"/>
</dbReference>
<dbReference type="PANTHER" id="PTHR19278:SF9">
    <property type="entry name" value="URIDINE 5'-MONOPHOSPHATE SYNTHASE"/>
    <property type="match status" value="1"/>
</dbReference>
<protein>
    <recommendedName>
        <fullName evidence="5">Phosphoribosyltransferase domain-containing protein</fullName>
    </recommendedName>
</protein>
<name>A0A804M4L7_MAIZE</name>
<organism evidence="3 4">
    <name type="scientific">Zea mays</name>
    <name type="common">Maize</name>
    <dbReference type="NCBI Taxonomy" id="4577"/>
    <lineage>
        <taxon>Eukaryota</taxon>
        <taxon>Viridiplantae</taxon>
        <taxon>Streptophyta</taxon>
        <taxon>Embryophyta</taxon>
        <taxon>Tracheophyta</taxon>
        <taxon>Spermatophyta</taxon>
        <taxon>Magnoliopsida</taxon>
        <taxon>Liliopsida</taxon>
        <taxon>Poales</taxon>
        <taxon>Poaceae</taxon>
        <taxon>PACMAD clade</taxon>
        <taxon>Panicoideae</taxon>
        <taxon>Andropogonodae</taxon>
        <taxon>Andropogoneae</taxon>
        <taxon>Tripsacinae</taxon>
        <taxon>Zea</taxon>
    </lineage>
</organism>
<evidence type="ECO:0000313" key="3">
    <source>
        <dbReference type="EnsemblPlants" id="Zm00001eb058560_P001"/>
    </source>
</evidence>
<proteinExistence type="predicted"/>
<dbReference type="InterPro" id="IPR000836">
    <property type="entry name" value="PRTase_dom"/>
</dbReference>
<dbReference type="AlphaFoldDB" id="A0A804M4L7"/>
<reference evidence="3" key="3">
    <citation type="submission" date="2021-05" db="UniProtKB">
        <authorList>
            <consortium name="EnsemblPlants"/>
        </authorList>
    </citation>
    <scope>IDENTIFICATION</scope>
    <source>
        <strain evidence="3">cv. B73</strain>
    </source>
</reference>
<dbReference type="EnsemblPlants" id="Zm00001eb058560_T001">
    <property type="protein sequence ID" value="Zm00001eb058560_P001"/>
    <property type="gene ID" value="Zm00001eb058560"/>
</dbReference>
<reference evidence="3" key="2">
    <citation type="submission" date="2019-07" db="EMBL/GenBank/DDBJ databases">
        <authorList>
            <person name="Seetharam A."/>
            <person name="Woodhouse M."/>
            <person name="Cannon E."/>
        </authorList>
    </citation>
    <scope>NUCLEOTIDE SEQUENCE [LARGE SCALE GENOMIC DNA]</scope>
    <source>
        <strain evidence="3">cv. B73</strain>
    </source>
</reference>
<comment type="pathway">
    <text evidence="1">Pyrimidine metabolism; UMP biosynthesis via de novo pathway.</text>
</comment>
<dbReference type="InParanoid" id="A0A804M4L7"/>